<evidence type="ECO:0000259" key="5">
    <source>
        <dbReference type="Pfam" id="PF00149"/>
    </source>
</evidence>
<evidence type="ECO:0000313" key="6">
    <source>
        <dbReference type="EMBL" id="QNO17551.1"/>
    </source>
</evidence>
<dbReference type="Proteomes" id="UP000516046">
    <property type="component" value="Chromosome"/>
</dbReference>
<proteinExistence type="inferred from homology"/>
<dbReference type="InterPro" id="IPR004843">
    <property type="entry name" value="Calcineurin-like_PHP"/>
</dbReference>
<evidence type="ECO:0000256" key="4">
    <source>
        <dbReference type="ARBA" id="ARBA00025742"/>
    </source>
</evidence>
<feature type="domain" description="Calcineurin-like phosphoesterase" evidence="5">
    <location>
        <begin position="17"/>
        <end position="212"/>
    </location>
</feature>
<dbReference type="InterPro" id="IPR029052">
    <property type="entry name" value="Metallo-depent_PP-like"/>
</dbReference>
<evidence type="ECO:0000256" key="2">
    <source>
        <dbReference type="ARBA" id="ARBA00022801"/>
    </source>
</evidence>
<dbReference type="KEGG" id="caml:H6X83_11510"/>
<dbReference type="Pfam" id="PF00149">
    <property type="entry name" value="Metallophos"/>
    <property type="match status" value="1"/>
</dbReference>
<dbReference type="GO" id="GO:0016787">
    <property type="term" value="F:hydrolase activity"/>
    <property type="evidence" value="ECO:0007669"/>
    <property type="project" value="UniProtKB-KW"/>
</dbReference>
<organism evidence="6 7">
    <name type="scientific">Caproicibacterium amylolyticum</name>
    <dbReference type="NCBI Taxonomy" id="2766537"/>
    <lineage>
        <taxon>Bacteria</taxon>
        <taxon>Bacillati</taxon>
        <taxon>Bacillota</taxon>
        <taxon>Clostridia</taxon>
        <taxon>Eubacteriales</taxon>
        <taxon>Oscillospiraceae</taxon>
        <taxon>Caproicibacterium</taxon>
    </lineage>
</organism>
<dbReference type="EMBL" id="CP060696">
    <property type="protein sequence ID" value="QNO17551.1"/>
    <property type="molecule type" value="Genomic_DNA"/>
</dbReference>
<keyword evidence="3" id="KW-0408">Iron</keyword>
<protein>
    <submittedName>
        <fullName evidence="6">Metallophosphoesterase</fullName>
    </submittedName>
</protein>
<dbReference type="AlphaFoldDB" id="A0A7G9WFT9"/>
<dbReference type="PANTHER" id="PTHR42988">
    <property type="entry name" value="PHOSPHOHYDROLASE"/>
    <property type="match status" value="1"/>
</dbReference>
<gene>
    <name evidence="6" type="ORF">H6X83_11510</name>
</gene>
<dbReference type="RefSeq" id="WP_212506623.1">
    <property type="nucleotide sequence ID" value="NZ_CP060696.1"/>
</dbReference>
<name>A0A7G9WFT9_9FIRM</name>
<comment type="similarity">
    <text evidence="4">Belongs to the cyclic nucleotide phosphodiesterase class-III family.</text>
</comment>
<dbReference type="InterPro" id="IPR050884">
    <property type="entry name" value="CNP_phosphodiesterase-III"/>
</dbReference>
<keyword evidence="2" id="KW-0378">Hydrolase</keyword>
<dbReference type="GO" id="GO:0046872">
    <property type="term" value="F:metal ion binding"/>
    <property type="evidence" value="ECO:0007669"/>
    <property type="project" value="UniProtKB-KW"/>
</dbReference>
<reference evidence="6 7" key="1">
    <citation type="submission" date="2020-08" db="EMBL/GenBank/DDBJ databases">
        <authorList>
            <person name="Ren C."/>
            <person name="Gu Y."/>
            <person name="Xu Y."/>
        </authorList>
    </citation>
    <scope>NUCLEOTIDE SEQUENCE [LARGE SCALE GENOMIC DNA]</scope>
    <source>
        <strain evidence="6 7">LBM18003</strain>
    </source>
</reference>
<keyword evidence="1" id="KW-0479">Metal-binding</keyword>
<dbReference type="SUPFAM" id="SSF56300">
    <property type="entry name" value="Metallo-dependent phosphatases"/>
    <property type="match status" value="1"/>
</dbReference>
<accession>A0A7G9WFT9</accession>
<dbReference type="Gene3D" id="3.60.21.10">
    <property type="match status" value="1"/>
</dbReference>
<evidence type="ECO:0000256" key="1">
    <source>
        <dbReference type="ARBA" id="ARBA00022723"/>
    </source>
</evidence>
<sequence>MEKQNWKPLSRQGVRARMGICSDLHVCGSYPSREKLHAVFSAFHQLDPLMDAAAFVGDLTDFGTKEQYAYLGKLIQENAADGIPAQLIYCIGNHDTFQLGTEHAQERFARQTGQQPEELVWVGGIPVIKLAANQTAEEDYTDSYSFLKESLREAASKAPGLPILVLAHHGIQGTAYGTDKWYGNYGEGTEKNLVELMRQYPQIIHISGHSHATLEDERSIDQHLGFTAIQDGTAGAYFENETGKIDPETGEPASVPPYGPEACQALVVDVLCSGKVIIHRLNMTAGRSCGPAWEADVPALKADKKNGFSYLPARKGAAPVFPKGVQTKLRKVGEQAITVTFPRAFAGDGDSCSMVHSYCIRLLPEGAGVPFCRWIFADYYRREQRAEWCVRINLEQKLLGRWYAQVRAATSFGQLSSPLRSEKVLLNADK</sequence>
<keyword evidence="7" id="KW-1185">Reference proteome</keyword>
<dbReference type="PANTHER" id="PTHR42988:SF2">
    <property type="entry name" value="CYCLIC NUCLEOTIDE PHOSPHODIESTERASE CBUA0032-RELATED"/>
    <property type="match status" value="1"/>
</dbReference>
<evidence type="ECO:0000256" key="3">
    <source>
        <dbReference type="ARBA" id="ARBA00023004"/>
    </source>
</evidence>
<evidence type="ECO:0000313" key="7">
    <source>
        <dbReference type="Proteomes" id="UP000516046"/>
    </source>
</evidence>